<dbReference type="PANTHER" id="PTHR20883">
    <property type="entry name" value="PHYTANOYL-COA DIOXYGENASE DOMAIN CONTAINING 1"/>
    <property type="match status" value="1"/>
</dbReference>
<accession>A0A6J6F9H2</accession>
<dbReference type="Pfam" id="PF05721">
    <property type="entry name" value="PhyH"/>
    <property type="match status" value="1"/>
</dbReference>
<gene>
    <name evidence="1" type="ORF">UFOPK1722_01331</name>
</gene>
<evidence type="ECO:0000313" key="1">
    <source>
        <dbReference type="EMBL" id="CAB4585612.1"/>
    </source>
</evidence>
<dbReference type="PANTHER" id="PTHR20883:SF49">
    <property type="entry name" value="PHYTANOYL-COA DIOXYGENASE"/>
    <property type="match status" value="1"/>
</dbReference>
<sequence>MAAEYQRDGVVVLRDVLTPDEVERLRIGIDEVVAEPSPRAKVASAPDDPGFFIEDFSTWREHPTFESVIRTSRLAEVAADLMGSRTVTVYHDHVLVKEPGTRQRTPWHQDQPYYDVEGKQNVSFWIPVDPVSREDCLEVIAGTHRGPWLMPRSFLDHQAKWFPEGSLTEMPDYEAERDRHTIVTADLRPGDCIAFHMLAVHGAPGVSGTNRRRVFSLRLLGDDMVFAPREWVTSPDMNAVFDGPDDRVAGEPLTGDWFPRLL</sequence>
<dbReference type="EMBL" id="CAEZTS010000125">
    <property type="protein sequence ID" value="CAB4585612.1"/>
    <property type="molecule type" value="Genomic_DNA"/>
</dbReference>
<dbReference type="InterPro" id="IPR008775">
    <property type="entry name" value="Phytyl_CoA_dOase-like"/>
</dbReference>
<reference evidence="1" key="1">
    <citation type="submission" date="2020-05" db="EMBL/GenBank/DDBJ databases">
        <authorList>
            <person name="Chiriac C."/>
            <person name="Salcher M."/>
            <person name="Ghai R."/>
            <person name="Kavagutti S V."/>
        </authorList>
    </citation>
    <scope>NUCLEOTIDE SEQUENCE</scope>
</reference>
<organism evidence="1">
    <name type="scientific">freshwater metagenome</name>
    <dbReference type="NCBI Taxonomy" id="449393"/>
    <lineage>
        <taxon>unclassified sequences</taxon>
        <taxon>metagenomes</taxon>
        <taxon>ecological metagenomes</taxon>
    </lineage>
</organism>
<proteinExistence type="predicted"/>
<name>A0A6J6F9H2_9ZZZZ</name>
<dbReference type="Gene3D" id="2.60.120.620">
    <property type="entry name" value="q2cbj1_9rhob like domain"/>
    <property type="match status" value="1"/>
</dbReference>
<dbReference type="AlphaFoldDB" id="A0A6J6F9H2"/>
<dbReference type="SUPFAM" id="SSF51197">
    <property type="entry name" value="Clavaminate synthase-like"/>
    <property type="match status" value="1"/>
</dbReference>
<protein>
    <submittedName>
        <fullName evidence="1">Unannotated protein</fullName>
    </submittedName>
</protein>